<evidence type="ECO:0000313" key="2">
    <source>
        <dbReference type="Proteomes" id="UP001595847"/>
    </source>
</evidence>
<protein>
    <submittedName>
        <fullName evidence="1">Uncharacterized protein</fullName>
    </submittedName>
</protein>
<dbReference type="Proteomes" id="UP001595847">
    <property type="component" value="Unassembled WGS sequence"/>
</dbReference>
<name>A0ABV8FM09_9ACTN</name>
<sequence>MISNVQQITMPELREWAAERGVEIVELDSPDLCGNRIFSATHQHETRIAKVPANEAPAVRAAWNERLYRELSAMSDIELRRYIFRRSVYRYPGPQT</sequence>
<dbReference type="RefSeq" id="WP_378531280.1">
    <property type="nucleotide sequence ID" value="NZ_JBHSBH010000005.1"/>
</dbReference>
<organism evidence="1 2">
    <name type="scientific">Nocardiopsis sediminis</name>
    <dbReference type="NCBI Taxonomy" id="1778267"/>
    <lineage>
        <taxon>Bacteria</taxon>
        <taxon>Bacillati</taxon>
        <taxon>Actinomycetota</taxon>
        <taxon>Actinomycetes</taxon>
        <taxon>Streptosporangiales</taxon>
        <taxon>Nocardiopsidaceae</taxon>
        <taxon>Nocardiopsis</taxon>
    </lineage>
</organism>
<reference evidence="2" key="1">
    <citation type="journal article" date="2019" name="Int. J. Syst. Evol. Microbiol.">
        <title>The Global Catalogue of Microorganisms (GCM) 10K type strain sequencing project: providing services to taxonomists for standard genome sequencing and annotation.</title>
        <authorList>
            <consortium name="The Broad Institute Genomics Platform"/>
            <consortium name="The Broad Institute Genome Sequencing Center for Infectious Disease"/>
            <person name="Wu L."/>
            <person name="Ma J."/>
        </authorList>
    </citation>
    <scope>NUCLEOTIDE SEQUENCE [LARGE SCALE GENOMIC DNA]</scope>
    <source>
        <strain evidence="2">TBRC 1826</strain>
    </source>
</reference>
<gene>
    <name evidence="1" type="ORF">ACFOVU_07700</name>
</gene>
<evidence type="ECO:0000313" key="1">
    <source>
        <dbReference type="EMBL" id="MFC3995793.1"/>
    </source>
</evidence>
<comment type="caution">
    <text evidence="1">The sequence shown here is derived from an EMBL/GenBank/DDBJ whole genome shotgun (WGS) entry which is preliminary data.</text>
</comment>
<keyword evidence="2" id="KW-1185">Reference proteome</keyword>
<proteinExistence type="predicted"/>
<dbReference type="EMBL" id="JBHSBH010000005">
    <property type="protein sequence ID" value="MFC3995793.1"/>
    <property type="molecule type" value="Genomic_DNA"/>
</dbReference>
<accession>A0ABV8FM09</accession>